<name>A0A6A3AQX2_HIBSY</name>
<evidence type="ECO:0000313" key="2">
    <source>
        <dbReference type="Proteomes" id="UP000436088"/>
    </source>
</evidence>
<protein>
    <submittedName>
        <fullName evidence="1">Vacuolar protein-sorting-associated protein 37-2</fullName>
    </submittedName>
</protein>
<reference evidence="1" key="1">
    <citation type="submission" date="2019-09" db="EMBL/GenBank/DDBJ databases">
        <title>Draft genome information of white flower Hibiscus syriacus.</title>
        <authorList>
            <person name="Kim Y.-M."/>
        </authorList>
    </citation>
    <scope>NUCLEOTIDE SEQUENCE [LARGE SCALE GENOMIC DNA]</scope>
    <source>
        <strain evidence="1">YM2019G1</strain>
    </source>
</reference>
<dbReference type="Proteomes" id="UP000436088">
    <property type="component" value="Unassembled WGS sequence"/>
</dbReference>
<sequence length="73" mass="8257">MSNKLSRICKTILHTFAAGVIALLKEKSVDELRKLLSDNDAYNQFLQSVDQVKIQNIIMMVRVLGHSITRGIE</sequence>
<accession>A0A6A3AQX2</accession>
<organism evidence="1 2">
    <name type="scientific">Hibiscus syriacus</name>
    <name type="common">Rose of Sharon</name>
    <dbReference type="NCBI Taxonomy" id="106335"/>
    <lineage>
        <taxon>Eukaryota</taxon>
        <taxon>Viridiplantae</taxon>
        <taxon>Streptophyta</taxon>
        <taxon>Embryophyta</taxon>
        <taxon>Tracheophyta</taxon>
        <taxon>Spermatophyta</taxon>
        <taxon>Magnoliopsida</taxon>
        <taxon>eudicotyledons</taxon>
        <taxon>Gunneridae</taxon>
        <taxon>Pentapetalae</taxon>
        <taxon>rosids</taxon>
        <taxon>malvids</taxon>
        <taxon>Malvales</taxon>
        <taxon>Malvaceae</taxon>
        <taxon>Malvoideae</taxon>
        <taxon>Hibiscus</taxon>
    </lineage>
</organism>
<comment type="caution">
    <text evidence="1">The sequence shown here is derived from an EMBL/GenBank/DDBJ whole genome shotgun (WGS) entry which is preliminary data.</text>
</comment>
<proteinExistence type="predicted"/>
<dbReference type="AlphaFoldDB" id="A0A6A3AQX2"/>
<dbReference type="EMBL" id="VEPZ02000980">
    <property type="protein sequence ID" value="KAE8705645.1"/>
    <property type="molecule type" value="Genomic_DNA"/>
</dbReference>
<keyword evidence="2" id="KW-1185">Reference proteome</keyword>
<evidence type="ECO:0000313" key="1">
    <source>
        <dbReference type="EMBL" id="KAE8705645.1"/>
    </source>
</evidence>
<gene>
    <name evidence="1" type="ORF">F3Y22_tig00110419pilonHSYRG00121</name>
</gene>